<dbReference type="Proteomes" id="UP001153269">
    <property type="component" value="Unassembled WGS sequence"/>
</dbReference>
<accession>A0A9N7UL46</accession>
<evidence type="ECO:0000313" key="2">
    <source>
        <dbReference type="Proteomes" id="UP001153269"/>
    </source>
</evidence>
<organism evidence="1 2">
    <name type="scientific">Pleuronectes platessa</name>
    <name type="common">European plaice</name>
    <dbReference type="NCBI Taxonomy" id="8262"/>
    <lineage>
        <taxon>Eukaryota</taxon>
        <taxon>Metazoa</taxon>
        <taxon>Chordata</taxon>
        <taxon>Craniata</taxon>
        <taxon>Vertebrata</taxon>
        <taxon>Euteleostomi</taxon>
        <taxon>Actinopterygii</taxon>
        <taxon>Neopterygii</taxon>
        <taxon>Teleostei</taxon>
        <taxon>Neoteleostei</taxon>
        <taxon>Acanthomorphata</taxon>
        <taxon>Carangaria</taxon>
        <taxon>Pleuronectiformes</taxon>
        <taxon>Pleuronectoidei</taxon>
        <taxon>Pleuronectidae</taxon>
        <taxon>Pleuronectes</taxon>
    </lineage>
</organism>
<protein>
    <submittedName>
        <fullName evidence="1">Uncharacterized protein</fullName>
    </submittedName>
</protein>
<keyword evidence="2" id="KW-1185">Reference proteome</keyword>
<proteinExistence type="predicted"/>
<dbReference type="EMBL" id="CADEAL010001480">
    <property type="protein sequence ID" value="CAB1432831.1"/>
    <property type="molecule type" value="Genomic_DNA"/>
</dbReference>
<gene>
    <name evidence="1" type="ORF">PLEPLA_LOCUS20918</name>
</gene>
<comment type="caution">
    <text evidence="1">The sequence shown here is derived from an EMBL/GenBank/DDBJ whole genome shotgun (WGS) entry which is preliminary data.</text>
</comment>
<evidence type="ECO:0000313" key="1">
    <source>
        <dbReference type="EMBL" id="CAB1432831.1"/>
    </source>
</evidence>
<reference evidence="1" key="1">
    <citation type="submission" date="2020-03" db="EMBL/GenBank/DDBJ databases">
        <authorList>
            <person name="Weist P."/>
        </authorList>
    </citation>
    <scope>NUCLEOTIDE SEQUENCE</scope>
</reference>
<dbReference type="AlphaFoldDB" id="A0A9N7UL46"/>
<name>A0A9N7UL46_PLEPL</name>
<sequence>MARDDSGSCVFKQRAHPGSYGVVVQFTTDRHERGDLDVDPNISSPGFEACEKCVELPEPALCQLPVHHGCSPCFIAFQKQEKVPLTGIKRAGLLRHIVAGPEAAASRSGGGDSSPGLTYLTWRYNLYPREKLRSEKIWFSQQPLGINSDNHVCMQEFCLDSPLHRGDNVQALTEDREAGSDELGLAVVVANSRCDTQEVGNLNARDPMAKLSDRLFEDGHTMIGDCRSGSNQEPLSAIYKTHLRPSNQAKYGIAGTISGEPLSFKATGRTN</sequence>